<dbReference type="PANTHER" id="PTHR10492">
    <property type="match status" value="1"/>
</dbReference>
<feature type="domain" description="DNA helicase Pif1-like DEAD-box helicase" evidence="2">
    <location>
        <begin position="285"/>
        <end position="412"/>
    </location>
</feature>
<evidence type="ECO:0000259" key="2">
    <source>
        <dbReference type="Pfam" id="PF05970"/>
    </source>
</evidence>
<dbReference type="SUPFAM" id="SSF52540">
    <property type="entry name" value="P-loop containing nucleoside triphosphate hydrolases"/>
    <property type="match status" value="2"/>
</dbReference>
<dbReference type="Gene3D" id="3.40.50.300">
    <property type="entry name" value="P-loop containing nucleotide triphosphate hydrolases"/>
    <property type="match status" value="1"/>
</dbReference>
<dbReference type="EMBL" id="BKCJ010001065">
    <property type="protein sequence ID" value="GEU38552.1"/>
    <property type="molecule type" value="Genomic_DNA"/>
</dbReference>
<feature type="domain" description="DNA helicase Pif1-like 2B" evidence="3">
    <location>
        <begin position="489"/>
        <end position="528"/>
    </location>
</feature>
<dbReference type="PANTHER" id="PTHR10492:SF96">
    <property type="entry name" value="ATP-DEPENDENT DNA HELICASE"/>
    <property type="match status" value="1"/>
</dbReference>
<keyword evidence="1" id="KW-0378">Hydrolase</keyword>
<dbReference type="InterPro" id="IPR010285">
    <property type="entry name" value="DNA_helicase_pif1-like_DEAD"/>
</dbReference>
<dbReference type="AlphaFoldDB" id="A0A6L2JPK3"/>
<comment type="cofactor">
    <cofactor evidence="1">
        <name>Mg(2+)</name>
        <dbReference type="ChEBI" id="CHEBI:18420"/>
    </cofactor>
</comment>
<reference evidence="4" key="1">
    <citation type="journal article" date="2019" name="Sci. Rep.">
        <title>Draft genome of Tanacetum cinerariifolium, the natural source of mosquito coil.</title>
        <authorList>
            <person name="Yamashiro T."/>
            <person name="Shiraishi A."/>
            <person name="Satake H."/>
            <person name="Nakayama K."/>
        </authorList>
    </citation>
    <scope>NUCLEOTIDE SEQUENCE</scope>
</reference>
<dbReference type="Pfam" id="PF05970">
    <property type="entry name" value="PIF1"/>
    <property type="match status" value="1"/>
</dbReference>
<keyword evidence="1" id="KW-0234">DNA repair</keyword>
<comment type="caution">
    <text evidence="4">The sequence shown here is derived from an EMBL/GenBank/DDBJ whole genome shotgun (WGS) entry which is preliminary data.</text>
</comment>
<comment type="similarity">
    <text evidence="1">Belongs to the helicase family.</text>
</comment>
<keyword evidence="1" id="KW-0233">DNA recombination</keyword>
<dbReference type="Gene3D" id="2.40.50.140">
    <property type="entry name" value="Nucleic acid-binding proteins"/>
    <property type="match status" value="1"/>
</dbReference>
<name>A0A6L2JPK3_TANCI</name>
<evidence type="ECO:0000313" key="4">
    <source>
        <dbReference type="EMBL" id="GEU38552.1"/>
    </source>
</evidence>
<gene>
    <name evidence="4" type="ORF">Tci_010530</name>
</gene>
<protein>
    <recommendedName>
        <fullName evidence="1">ATP-dependent DNA helicase</fullName>
        <ecNumber evidence="1">5.6.2.3</ecNumber>
    </recommendedName>
</protein>
<keyword evidence="1 4" id="KW-0347">Helicase</keyword>
<dbReference type="GO" id="GO:0016787">
    <property type="term" value="F:hydrolase activity"/>
    <property type="evidence" value="ECO:0007669"/>
    <property type="project" value="UniProtKB-KW"/>
</dbReference>
<proteinExistence type="inferred from homology"/>
<sequence>MGDDAIKLSLLSNQHSESVVDFYGSTRCGSYVPINNRSRNFAMSPPVSSRGLFPMVNHAYLCLNVGTRSIRHQIINFGPSNANVPNDGAISQNSSIAINIEVDEAHPSPHAGNCHCECRHFGGLFWYNERLKRRQYSRHPEYHLCYGGGKFYMNPMPYPPPFIQQLLGNSHFMGNIRAYNQMFAMMSFGAKVDESPRFYPELILKPRNGRGGGRKSRLDFILKRQKDLRSNYLSGLYDTISKGDHWGIMVGLIILLPSTFTGGPRVFQQKVKDFVKFLKEVKTFGRVAAGKTFMWKTIISSLRSQGKIVLAVASSGITSLLLPSDRTAHSRFKLPLELTDESLSHVKKNTQLEKLLVETNLIIWDEAPMNDRRCFETLDKTLRYLMSSPNLIFGGKTVVLGGDFRQTLPVKKGMPELIDFIYDQTTLKTPTGEALQEKAIMCPKNDIVDAVNAKILSLIEGRGKTYLSKDEAIPMGKETSETKLLYPMEYLNTINFPGFSPYELHLKVGSPIMLLRNVNLSAGLCNGKQSEFPEHYFEFVAYNQLSSRVPYHDENSKTIYPMLIDYLGCIRSISDIMPFRDANKGQGWLRNVDIENLDGNVVEFTMWDDLAKQFNKEEIEKLSRPIIIVVSSCRVSKYRDYRLASLINRAATEVNDTIMVRDQFLEELHSLGIRHVPSKMAEFLREIQMRDKETVAKLQVFVAKMELNACNKSEFI</sequence>
<keyword evidence="1" id="KW-0067">ATP-binding</keyword>
<dbReference type="GO" id="GO:0005524">
    <property type="term" value="F:ATP binding"/>
    <property type="evidence" value="ECO:0007669"/>
    <property type="project" value="UniProtKB-KW"/>
</dbReference>
<dbReference type="InterPro" id="IPR049163">
    <property type="entry name" value="Pif1-like_2B_dom"/>
</dbReference>
<keyword evidence="1" id="KW-0547">Nucleotide-binding</keyword>
<accession>A0A6L2JPK3</accession>
<dbReference type="GO" id="GO:0006310">
    <property type="term" value="P:DNA recombination"/>
    <property type="evidence" value="ECO:0007669"/>
    <property type="project" value="UniProtKB-KW"/>
</dbReference>
<dbReference type="GO" id="GO:0043139">
    <property type="term" value="F:5'-3' DNA helicase activity"/>
    <property type="evidence" value="ECO:0007669"/>
    <property type="project" value="UniProtKB-EC"/>
</dbReference>
<evidence type="ECO:0000259" key="3">
    <source>
        <dbReference type="Pfam" id="PF21530"/>
    </source>
</evidence>
<comment type="catalytic activity">
    <reaction evidence="1">
        <text>ATP + H2O = ADP + phosphate + H(+)</text>
        <dbReference type="Rhea" id="RHEA:13065"/>
        <dbReference type="ChEBI" id="CHEBI:15377"/>
        <dbReference type="ChEBI" id="CHEBI:15378"/>
        <dbReference type="ChEBI" id="CHEBI:30616"/>
        <dbReference type="ChEBI" id="CHEBI:43474"/>
        <dbReference type="ChEBI" id="CHEBI:456216"/>
        <dbReference type="EC" id="5.6.2.3"/>
    </reaction>
</comment>
<keyword evidence="1" id="KW-0227">DNA damage</keyword>
<organism evidence="4">
    <name type="scientific">Tanacetum cinerariifolium</name>
    <name type="common">Dalmatian daisy</name>
    <name type="synonym">Chrysanthemum cinerariifolium</name>
    <dbReference type="NCBI Taxonomy" id="118510"/>
    <lineage>
        <taxon>Eukaryota</taxon>
        <taxon>Viridiplantae</taxon>
        <taxon>Streptophyta</taxon>
        <taxon>Embryophyta</taxon>
        <taxon>Tracheophyta</taxon>
        <taxon>Spermatophyta</taxon>
        <taxon>Magnoliopsida</taxon>
        <taxon>eudicotyledons</taxon>
        <taxon>Gunneridae</taxon>
        <taxon>Pentapetalae</taxon>
        <taxon>asterids</taxon>
        <taxon>campanulids</taxon>
        <taxon>Asterales</taxon>
        <taxon>Asteraceae</taxon>
        <taxon>Asteroideae</taxon>
        <taxon>Anthemideae</taxon>
        <taxon>Anthemidinae</taxon>
        <taxon>Tanacetum</taxon>
    </lineage>
</organism>
<dbReference type="SUPFAM" id="SSF50249">
    <property type="entry name" value="Nucleic acid-binding proteins"/>
    <property type="match status" value="1"/>
</dbReference>
<dbReference type="InterPro" id="IPR027417">
    <property type="entry name" value="P-loop_NTPase"/>
</dbReference>
<evidence type="ECO:0000256" key="1">
    <source>
        <dbReference type="RuleBase" id="RU363044"/>
    </source>
</evidence>
<dbReference type="Pfam" id="PF21530">
    <property type="entry name" value="Pif1_2B_dom"/>
    <property type="match status" value="1"/>
</dbReference>
<dbReference type="GO" id="GO:0006281">
    <property type="term" value="P:DNA repair"/>
    <property type="evidence" value="ECO:0007669"/>
    <property type="project" value="UniProtKB-KW"/>
</dbReference>
<dbReference type="InterPro" id="IPR012340">
    <property type="entry name" value="NA-bd_OB-fold"/>
</dbReference>
<dbReference type="EC" id="5.6.2.3" evidence="1"/>
<dbReference type="GO" id="GO:0000723">
    <property type="term" value="P:telomere maintenance"/>
    <property type="evidence" value="ECO:0007669"/>
    <property type="project" value="InterPro"/>
</dbReference>